<dbReference type="Proteomes" id="UP000287168">
    <property type="component" value="Unassembled WGS sequence"/>
</dbReference>
<accession>A0A3S3U600</accession>
<feature type="chain" id="PRO_5018547069" description="DUF3108 domain-containing protein" evidence="1">
    <location>
        <begin position="21"/>
        <end position="328"/>
    </location>
</feature>
<evidence type="ECO:0000313" key="3">
    <source>
        <dbReference type="Proteomes" id="UP000287168"/>
    </source>
</evidence>
<dbReference type="OrthoDB" id="7708191at2"/>
<organism evidence="2 3">
    <name type="scientific">Falsigemmobacter intermedius</name>
    <dbReference type="NCBI Taxonomy" id="1553448"/>
    <lineage>
        <taxon>Bacteria</taxon>
        <taxon>Pseudomonadati</taxon>
        <taxon>Pseudomonadota</taxon>
        <taxon>Alphaproteobacteria</taxon>
        <taxon>Rhodobacterales</taxon>
        <taxon>Paracoccaceae</taxon>
        <taxon>Falsigemmobacter</taxon>
    </lineage>
</organism>
<protein>
    <recommendedName>
        <fullName evidence="4">DUF3108 domain-containing protein</fullName>
    </recommendedName>
</protein>
<feature type="signal peptide" evidence="1">
    <location>
        <begin position="1"/>
        <end position="20"/>
    </location>
</feature>
<dbReference type="RefSeq" id="WP_128491000.1">
    <property type="nucleotide sequence ID" value="NZ_JBHLXB010000044.1"/>
</dbReference>
<evidence type="ECO:0000313" key="2">
    <source>
        <dbReference type="EMBL" id="RWY35041.1"/>
    </source>
</evidence>
<proteinExistence type="predicted"/>
<keyword evidence="3" id="KW-1185">Reference proteome</keyword>
<dbReference type="EMBL" id="SBLC01000090">
    <property type="protein sequence ID" value="RWY35041.1"/>
    <property type="molecule type" value="Genomic_DNA"/>
</dbReference>
<evidence type="ECO:0000256" key="1">
    <source>
        <dbReference type="SAM" id="SignalP"/>
    </source>
</evidence>
<name>A0A3S3U600_9RHOB</name>
<gene>
    <name evidence="2" type="ORF">EP867_18955</name>
</gene>
<sequence>MKRYLLSVALSLFALSGAQATQLMDVPGQFKPLDLNGHTITGKVNFWGDRIVFEGGKWRSFTRLPEKMGEWGPRTTVAADILKLEGDDEPTPKGKHLCSEDRPATYLALYHRGDRMFMQSFTGSEEPTGYKSEGACEQFLYQFPEGFDPTQVVRQVGTSDGSTKTSEDERQAAVAQRQAGLRGDWRISREKDPITDRAKMYLTLRASEHDVRTVKTPQLVLRCVEGELSVHVNWHVFISAKDRVSDDIKLTFRLDSADPQTSNWGLSTDNTATFYGGNDTIFMRSLAETDTFVARVTPYRDPPATAIFHIEGLSAHIDELFETCGRRF</sequence>
<comment type="caution">
    <text evidence="2">The sequence shown here is derived from an EMBL/GenBank/DDBJ whole genome shotgun (WGS) entry which is preliminary data.</text>
</comment>
<reference evidence="2 3" key="1">
    <citation type="journal article" date="2015" name="Int. J. Syst. Evol. Microbiol.">
        <title>Gemmobacter intermedius sp. nov., isolated from a white stork (Ciconia ciconia).</title>
        <authorList>
            <person name="Kampfer P."/>
            <person name="Jerzak L."/>
            <person name="Wilharm G."/>
            <person name="Golke J."/>
            <person name="Busse H.J."/>
            <person name="Glaeser S.P."/>
        </authorList>
    </citation>
    <scope>NUCLEOTIDE SEQUENCE [LARGE SCALE GENOMIC DNA]</scope>
    <source>
        <strain evidence="2 3">119/4</strain>
    </source>
</reference>
<keyword evidence="1" id="KW-0732">Signal</keyword>
<evidence type="ECO:0008006" key="4">
    <source>
        <dbReference type="Google" id="ProtNLM"/>
    </source>
</evidence>
<dbReference type="AlphaFoldDB" id="A0A3S3U600"/>